<feature type="transmembrane region" description="Helical" evidence="10">
    <location>
        <begin position="474"/>
        <end position="493"/>
    </location>
</feature>
<name>A0AA86GMU6_9SPHN</name>
<organism evidence="14 15">
    <name type="scientific">Sphingopyxis granuli</name>
    <dbReference type="NCBI Taxonomy" id="267128"/>
    <lineage>
        <taxon>Bacteria</taxon>
        <taxon>Pseudomonadati</taxon>
        <taxon>Pseudomonadota</taxon>
        <taxon>Alphaproteobacteria</taxon>
        <taxon>Sphingomonadales</taxon>
        <taxon>Sphingomonadaceae</taxon>
        <taxon>Sphingopyxis</taxon>
    </lineage>
</organism>
<evidence type="ECO:0000256" key="8">
    <source>
        <dbReference type="ARBA" id="ARBA00023010"/>
    </source>
</evidence>
<dbReference type="InterPro" id="IPR055344">
    <property type="entry name" value="SecD_SecF_C_bact"/>
</dbReference>
<dbReference type="InterPro" id="IPR048634">
    <property type="entry name" value="SecD_SecF_C"/>
</dbReference>
<evidence type="ECO:0000313" key="15">
    <source>
        <dbReference type="Proteomes" id="UP000058599"/>
    </source>
</evidence>
<dbReference type="Pfam" id="PF07549">
    <property type="entry name" value="Sec_GG"/>
    <property type="match status" value="1"/>
</dbReference>
<evidence type="ECO:0000256" key="1">
    <source>
        <dbReference type="ARBA" id="ARBA00004651"/>
    </source>
</evidence>
<dbReference type="NCBIfam" id="TIGR00916">
    <property type="entry name" value="2A0604s01"/>
    <property type="match status" value="1"/>
</dbReference>
<dbReference type="SUPFAM" id="SSF82866">
    <property type="entry name" value="Multidrug efflux transporter AcrB transmembrane domain"/>
    <property type="match status" value="1"/>
</dbReference>
<keyword evidence="5 10" id="KW-0812">Transmembrane</keyword>
<evidence type="ECO:0000259" key="13">
    <source>
        <dbReference type="Pfam" id="PF22599"/>
    </source>
</evidence>
<dbReference type="GO" id="GO:0043952">
    <property type="term" value="P:protein transport by the Sec complex"/>
    <property type="evidence" value="ECO:0007669"/>
    <property type="project" value="UniProtKB-UniRule"/>
</dbReference>
<evidence type="ECO:0000313" key="14">
    <source>
        <dbReference type="EMBL" id="AMG75019.1"/>
    </source>
</evidence>
<keyword evidence="3 10" id="KW-1003">Cell membrane</keyword>
<dbReference type="FunFam" id="1.20.1640.10:FF:000004">
    <property type="entry name" value="Protein translocase subunit SecD"/>
    <property type="match status" value="1"/>
</dbReference>
<feature type="domain" description="Protein translocase subunit SecDF P1" evidence="12">
    <location>
        <begin position="162"/>
        <end position="220"/>
    </location>
</feature>
<accession>A0AA86GMU6</accession>
<evidence type="ECO:0000259" key="12">
    <source>
        <dbReference type="Pfam" id="PF21760"/>
    </source>
</evidence>
<dbReference type="RefSeq" id="WP_067184416.1">
    <property type="nucleotide sequence ID" value="NZ_CP012199.1"/>
</dbReference>
<feature type="transmembrane region" description="Helical" evidence="10">
    <location>
        <begin position="499"/>
        <end position="523"/>
    </location>
</feature>
<comment type="subcellular location">
    <subcellularLocation>
        <location evidence="1 10">Cell membrane</location>
        <topology evidence="1 10">Multi-pass membrane protein</topology>
    </subcellularLocation>
</comment>
<dbReference type="PANTHER" id="PTHR30081:SF1">
    <property type="entry name" value="PROTEIN TRANSLOCASE SUBUNIT SECD"/>
    <property type="match status" value="1"/>
</dbReference>
<dbReference type="Proteomes" id="UP000058599">
    <property type="component" value="Chromosome"/>
</dbReference>
<dbReference type="FunFam" id="3.30.1360.200:FF:000002">
    <property type="entry name" value="Preprotein translocase subunit SecD"/>
    <property type="match status" value="1"/>
</dbReference>
<dbReference type="InterPro" id="IPR005791">
    <property type="entry name" value="SecD"/>
</dbReference>
<keyword evidence="2 10" id="KW-0813">Transport</keyword>
<dbReference type="Pfam" id="PF21760">
    <property type="entry name" value="SecD_1st"/>
    <property type="match status" value="1"/>
</dbReference>
<dbReference type="InterPro" id="IPR022646">
    <property type="entry name" value="SecD/SecF_CS"/>
</dbReference>
<evidence type="ECO:0000256" key="7">
    <source>
        <dbReference type="ARBA" id="ARBA00022989"/>
    </source>
</evidence>
<feature type="domain" description="SecDF P1 head subdomain" evidence="13">
    <location>
        <begin position="253"/>
        <end position="354"/>
    </location>
</feature>
<keyword evidence="15" id="KW-1185">Reference proteome</keyword>
<dbReference type="EMBL" id="CP012199">
    <property type="protein sequence ID" value="AMG75019.1"/>
    <property type="molecule type" value="Genomic_DNA"/>
</dbReference>
<sequence length="537" mass="57465">MLDFPRWKTLGISLILLAGILFSIPSFLPTKAFESLPGFAQIKVNLGLDLAGGSHLLLEADVADLQKTQLSNMEKTVRTAMRGERGADDDIAIGELSNAGGKISFLVRDQTKLDAARERLFAETQGAGLTGQRDWNIDVVDTTRIVLTPTRAGQAQAVSRAMDTARDIIDRRVNALGTREPTIIRQGDDRVVVQVPGLQDPKALKDLIGKTARLEFRMVDANADPNEAMQGRVPVGSEIVPYAKGEGGGAPFEVLSRQVMISGEQLIDARQSYDPQSNQPVVTIRFDAAGSNTFARVTAQNVGKRFAMVLDGQVLSAPSINEPILGGSAQISGSFSVASANALAISLRSGALPVKMTVVEERTVTPELGADSIEKGVIAGIIATVAVLVLMLVVYGRFGVYANIALIFNVFLIIATMAAFNATLTLPGIAGFVLTIGAAVDANVLINERLREELKRGRRPFQAVELGYTEASRAIFDANVTNVIAAALMFWFGSGPIKGFAVVLTIGIVTSVFTAVTVTRMFVAHWLRAKRPTAIHI</sequence>
<keyword evidence="9 10" id="KW-0472">Membrane</keyword>
<dbReference type="NCBIfam" id="TIGR01129">
    <property type="entry name" value="secD"/>
    <property type="match status" value="1"/>
</dbReference>
<dbReference type="InterPro" id="IPR054384">
    <property type="entry name" value="SecDF_P1_head"/>
</dbReference>
<dbReference type="PANTHER" id="PTHR30081">
    <property type="entry name" value="PROTEIN-EXPORT MEMBRANE PROTEIN SEC"/>
    <property type="match status" value="1"/>
</dbReference>
<evidence type="ECO:0000256" key="10">
    <source>
        <dbReference type="HAMAP-Rule" id="MF_01463"/>
    </source>
</evidence>
<feature type="transmembrane region" description="Helical" evidence="10">
    <location>
        <begin position="376"/>
        <end position="395"/>
    </location>
</feature>
<evidence type="ECO:0000259" key="11">
    <source>
        <dbReference type="Pfam" id="PF02355"/>
    </source>
</evidence>
<feature type="domain" description="Protein export membrane protein SecD/SecF C-terminal" evidence="11">
    <location>
        <begin position="355"/>
        <end position="526"/>
    </location>
</feature>
<dbReference type="GO" id="GO:0065002">
    <property type="term" value="P:intracellular protein transmembrane transport"/>
    <property type="evidence" value="ECO:0007669"/>
    <property type="project" value="UniProtKB-UniRule"/>
</dbReference>
<evidence type="ECO:0000256" key="2">
    <source>
        <dbReference type="ARBA" id="ARBA00022448"/>
    </source>
</evidence>
<dbReference type="HAMAP" id="MF_01463_B">
    <property type="entry name" value="SecD_B"/>
    <property type="match status" value="1"/>
</dbReference>
<comment type="function">
    <text evidence="10">Part of the Sec protein translocase complex. Interacts with the SecYEG preprotein conducting channel. SecDF uses the proton motive force (PMF) to complete protein translocation after the ATP-dependent function of SecA.</text>
</comment>
<protein>
    <recommendedName>
        <fullName evidence="10">Protein translocase subunit SecD</fullName>
    </recommendedName>
</protein>
<keyword evidence="6 10" id="KW-0653">Protein transport</keyword>
<comment type="subunit">
    <text evidence="10">Forms a complex with SecF. Part of the essential Sec protein translocation apparatus which comprises SecA, SecYEG and auxiliary proteins SecDF-YajC and YidC.</text>
</comment>
<comment type="caution">
    <text evidence="10">Lacks conserved residue(s) required for the propagation of feature annotation.</text>
</comment>
<feature type="transmembrane region" description="Helical" evidence="10">
    <location>
        <begin position="426"/>
        <end position="446"/>
    </location>
</feature>
<dbReference type="AlphaFoldDB" id="A0AA86GMU6"/>
<dbReference type="Pfam" id="PF02355">
    <property type="entry name" value="SecD_SecF_C"/>
    <property type="match status" value="1"/>
</dbReference>
<evidence type="ECO:0000256" key="4">
    <source>
        <dbReference type="ARBA" id="ARBA00022519"/>
    </source>
</evidence>
<dbReference type="InterPro" id="IPR022813">
    <property type="entry name" value="SecD/SecF_arch_bac"/>
</dbReference>
<feature type="transmembrane region" description="Helical" evidence="10">
    <location>
        <begin position="400"/>
        <end position="420"/>
    </location>
</feature>
<proteinExistence type="inferred from homology"/>
<dbReference type="GO" id="GO:0005886">
    <property type="term" value="C:plasma membrane"/>
    <property type="evidence" value="ECO:0007669"/>
    <property type="project" value="UniProtKB-SubCell"/>
</dbReference>
<gene>
    <name evidence="10 14" type="primary">secD</name>
    <name evidence="14" type="ORF">SGRAN_2668</name>
</gene>
<keyword evidence="8 10" id="KW-0811">Translocation</keyword>
<dbReference type="GO" id="GO:0015450">
    <property type="term" value="F:protein-transporting ATPase activity"/>
    <property type="evidence" value="ECO:0007669"/>
    <property type="project" value="InterPro"/>
</dbReference>
<keyword evidence="4" id="KW-0997">Cell inner membrane</keyword>
<keyword evidence="7 10" id="KW-1133">Transmembrane helix</keyword>
<reference evidence="14 15" key="1">
    <citation type="journal article" date="2016" name="BMC Genomics">
        <title>Genomic analysis of the nitrate-respiring Sphingopyxis granuli (formerly Sphingomonas macrogoltabida) strain TFA.</title>
        <authorList>
            <person name="Garcia-Romero I."/>
            <person name="Perez-Pulido A.J."/>
            <person name="Gonzalez-Flores Y.E."/>
            <person name="Reyes-Ramirez F."/>
            <person name="Santero E."/>
            <person name="Floriano B."/>
        </authorList>
    </citation>
    <scope>NUCLEOTIDE SEQUENCE [LARGE SCALE GENOMIC DNA]</scope>
    <source>
        <strain evidence="14 15">TFA</strain>
    </source>
</reference>
<comment type="similarity">
    <text evidence="10">Belongs to the SecD/SecF family. SecD subfamily.</text>
</comment>
<dbReference type="Gene3D" id="3.30.70.3400">
    <property type="match status" value="1"/>
</dbReference>
<evidence type="ECO:0000256" key="5">
    <source>
        <dbReference type="ARBA" id="ARBA00022692"/>
    </source>
</evidence>
<dbReference type="GO" id="GO:0006605">
    <property type="term" value="P:protein targeting"/>
    <property type="evidence" value="ECO:0007669"/>
    <property type="project" value="UniProtKB-UniRule"/>
</dbReference>
<evidence type="ECO:0000256" key="3">
    <source>
        <dbReference type="ARBA" id="ARBA00022475"/>
    </source>
</evidence>
<evidence type="ECO:0000256" key="9">
    <source>
        <dbReference type="ARBA" id="ARBA00023136"/>
    </source>
</evidence>
<dbReference type="KEGG" id="sgi:SGRAN_2668"/>
<evidence type="ECO:0000256" key="6">
    <source>
        <dbReference type="ARBA" id="ARBA00022927"/>
    </source>
</evidence>
<dbReference type="Gene3D" id="3.30.1360.200">
    <property type="match status" value="1"/>
</dbReference>
<dbReference type="InterPro" id="IPR048631">
    <property type="entry name" value="SecD_1st"/>
</dbReference>
<dbReference type="Pfam" id="PF22599">
    <property type="entry name" value="SecDF_P1_head"/>
    <property type="match status" value="1"/>
</dbReference>